<feature type="domain" description="DUF5666" evidence="3">
    <location>
        <begin position="74"/>
        <end position="123"/>
    </location>
</feature>
<evidence type="ECO:0000256" key="1">
    <source>
        <dbReference type="SAM" id="MobiDB-lite"/>
    </source>
</evidence>
<reference evidence="4 5" key="1">
    <citation type="journal article" date="2019" name="Int. J. Syst. Evol. Microbiol.">
        <title>The Global Catalogue of Microorganisms (GCM) 10K type strain sequencing project: providing services to taxonomists for standard genome sequencing and annotation.</title>
        <authorList>
            <consortium name="The Broad Institute Genomics Platform"/>
            <consortium name="The Broad Institute Genome Sequencing Center for Infectious Disease"/>
            <person name="Wu L."/>
            <person name="Ma J."/>
        </authorList>
    </citation>
    <scope>NUCLEOTIDE SEQUENCE [LARGE SCALE GENOMIC DNA]</scope>
    <source>
        <strain evidence="4 5">JCM 10671</strain>
    </source>
</reference>
<feature type="chain" id="PRO_5046453586" description="DUF5666 domain-containing protein" evidence="2">
    <location>
        <begin position="26"/>
        <end position="312"/>
    </location>
</feature>
<dbReference type="PROSITE" id="PS51257">
    <property type="entry name" value="PROKAR_LIPOPROTEIN"/>
    <property type="match status" value="1"/>
</dbReference>
<feature type="compositionally biased region" description="Gly residues" evidence="1">
    <location>
        <begin position="195"/>
        <end position="206"/>
    </location>
</feature>
<dbReference type="InterPro" id="IPR043724">
    <property type="entry name" value="DUF5666"/>
</dbReference>
<protein>
    <recommendedName>
        <fullName evidence="3">DUF5666 domain-containing protein</fullName>
    </recommendedName>
</protein>
<keyword evidence="2" id="KW-0732">Signal</keyword>
<evidence type="ECO:0000313" key="4">
    <source>
        <dbReference type="EMBL" id="GAA0637273.1"/>
    </source>
</evidence>
<dbReference type="Pfam" id="PF18914">
    <property type="entry name" value="DUF5666"/>
    <property type="match status" value="2"/>
</dbReference>
<comment type="caution">
    <text evidence="4">The sequence shown here is derived from an EMBL/GenBank/DDBJ whole genome shotgun (WGS) entry which is preliminary data.</text>
</comment>
<evidence type="ECO:0000259" key="3">
    <source>
        <dbReference type="Pfam" id="PF18914"/>
    </source>
</evidence>
<evidence type="ECO:0000256" key="2">
    <source>
        <dbReference type="SAM" id="SignalP"/>
    </source>
</evidence>
<dbReference type="Proteomes" id="UP001500957">
    <property type="component" value="Unassembled WGS sequence"/>
</dbReference>
<keyword evidence="5" id="KW-1185">Reference proteome</keyword>
<proteinExistence type="predicted"/>
<dbReference type="RefSeq" id="WP_344609444.1">
    <property type="nucleotide sequence ID" value="NZ_BAAAHE010000052.1"/>
</dbReference>
<dbReference type="EMBL" id="BAAAHE010000052">
    <property type="protein sequence ID" value="GAA0637273.1"/>
    <property type="molecule type" value="Genomic_DNA"/>
</dbReference>
<accession>A0ABN1HBU2</accession>
<organism evidence="4 5">
    <name type="scientific">Sporichthya brevicatena</name>
    <dbReference type="NCBI Taxonomy" id="171442"/>
    <lineage>
        <taxon>Bacteria</taxon>
        <taxon>Bacillati</taxon>
        <taxon>Actinomycetota</taxon>
        <taxon>Actinomycetes</taxon>
        <taxon>Sporichthyales</taxon>
        <taxon>Sporichthyaceae</taxon>
        <taxon>Sporichthya</taxon>
    </lineage>
</organism>
<evidence type="ECO:0000313" key="5">
    <source>
        <dbReference type="Proteomes" id="UP001500957"/>
    </source>
</evidence>
<feature type="domain" description="DUF5666" evidence="3">
    <location>
        <begin position="215"/>
        <end position="284"/>
    </location>
</feature>
<feature type="compositionally biased region" description="Gly residues" evidence="1">
    <location>
        <begin position="167"/>
        <end position="177"/>
    </location>
</feature>
<feature type="signal peptide" evidence="2">
    <location>
        <begin position="1"/>
        <end position="25"/>
    </location>
</feature>
<feature type="region of interest" description="Disordered" evidence="1">
    <location>
        <begin position="162"/>
        <end position="211"/>
    </location>
</feature>
<sequence>MLASIRNRRLRLAAPTAALAVLVLAGCGGSDDAAGAFPASDTTPSTGAPAAPTESGAAGGAPTPGGRNFPGASGQIAEVSGRTMQVQNTQNQTAVTWTNATVVTDTVAASRKDIRVGDCVQVRDVASEATAAITSTPAEAAAADAEPVTAASVAISTPVDGSCTAGFPGGTRAGGPSEGFRPTGAPQARGDARPGDGGLPPGGGSRPAGMRGAAGTVAAIDGTTMTVSMPNPGTSGTSTRVVMLTEATTYTKTVTATASALKVGRCVTALGSADDTGAITATSITVRSAVDGACTTGFGRPGRPAGTENGNG</sequence>
<name>A0ABN1HBU2_9ACTN</name>
<feature type="region of interest" description="Disordered" evidence="1">
    <location>
        <begin position="36"/>
        <end position="70"/>
    </location>
</feature>
<gene>
    <name evidence="4" type="ORF">GCM10009547_47060</name>
</gene>
<feature type="compositionally biased region" description="Low complexity" evidence="1">
    <location>
        <begin position="36"/>
        <end position="56"/>
    </location>
</feature>